<dbReference type="InterPro" id="IPR025366">
    <property type="entry name" value="DUF4270"/>
</dbReference>
<dbReference type="EMBL" id="AP025292">
    <property type="protein sequence ID" value="BDD00256.1"/>
    <property type="molecule type" value="Genomic_DNA"/>
</dbReference>
<dbReference type="Pfam" id="PF14092">
    <property type="entry name" value="DUF4270"/>
    <property type="match status" value="1"/>
</dbReference>
<proteinExistence type="predicted"/>
<gene>
    <name evidence="1" type="ORF">PEPS_25360</name>
</gene>
<evidence type="ECO:0008006" key="3">
    <source>
        <dbReference type="Google" id="ProtNLM"/>
    </source>
</evidence>
<sequence>MSLLGSKSIQNILGLMVVLVLFLSSCKDSQNPTFGFDPGFDPTDMHYVELHVPVQVFRYDSVRTSVNQSGRALVGTIKDPEFGTQKGSVYTMMRKSSKIIPTDAVYDSATLSLTGIYGYGDVFTSPLAISLHELKNTPDSTDRENRNFYTFDQVDYNSSSLLNRSIQVENEDATSNTVDSLYNLRMPDGYGIRLYNSAQVEQEDLDELSQKDFSTEFPGFAITDDRNTTNGMLGFNLDNSGIRVFYHTPTDTSNAVFSFSFFNSADTSFFANFTGIAQDYSGTPLAAMKDTLAFVDVNKDLGGDAYLKAGAGIFAALRTDSILADYQKAVESDSIQGGIMVNSAELLIPYDDTDVTDFKKEPNPILVYRADEDFRTLNSNLLPNDAVDPTLENPGENIVRLSPNTDKKYYKATITRYVQALLNGDMEEKNKLMLAPGPFHDQLEGLKIEGDQVVIRMYFTTGKKP</sequence>
<dbReference type="Proteomes" id="UP001354989">
    <property type="component" value="Chromosome"/>
</dbReference>
<keyword evidence="2" id="KW-1185">Reference proteome</keyword>
<reference evidence="1 2" key="1">
    <citation type="submission" date="2021-12" db="EMBL/GenBank/DDBJ databases">
        <title>Genome sequencing of bacteria with rrn-lacking chromosome and rrn-plasmid.</title>
        <authorList>
            <person name="Anda M."/>
            <person name="Iwasaki W."/>
        </authorList>
    </citation>
    <scope>NUCLEOTIDE SEQUENCE [LARGE SCALE GENOMIC DNA]</scope>
    <source>
        <strain evidence="1 2">NBRC 101262</strain>
    </source>
</reference>
<evidence type="ECO:0000313" key="2">
    <source>
        <dbReference type="Proteomes" id="UP001354989"/>
    </source>
</evidence>
<evidence type="ECO:0000313" key="1">
    <source>
        <dbReference type="EMBL" id="BDD00256.1"/>
    </source>
</evidence>
<accession>A0ABN6LAN8</accession>
<protein>
    <recommendedName>
        <fullName evidence="3">DUF4270 domain-containing protein</fullName>
    </recommendedName>
</protein>
<organism evidence="1 2">
    <name type="scientific">Persicobacter psychrovividus</name>
    <dbReference type="NCBI Taxonomy" id="387638"/>
    <lineage>
        <taxon>Bacteria</taxon>
        <taxon>Pseudomonadati</taxon>
        <taxon>Bacteroidota</taxon>
        <taxon>Cytophagia</taxon>
        <taxon>Cytophagales</taxon>
        <taxon>Persicobacteraceae</taxon>
        <taxon>Persicobacter</taxon>
    </lineage>
</organism>
<name>A0ABN6LAN8_9BACT</name>
<dbReference type="PROSITE" id="PS51257">
    <property type="entry name" value="PROKAR_LIPOPROTEIN"/>
    <property type="match status" value="1"/>
</dbReference>